<proteinExistence type="inferred from homology"/>
<evidence type="ECO:0000256" key="1">
    <source>
        <dbReference type="ARBA" id="ARBA00023157"/>
    </source>
</evidence>
<dbReference type="PROSITE" id="PS50240">
    <property type="entry name" value="TRYPSIN_DOM"/>
    <property type="match status" value="1"/>
</dbReference>
<dbReference type="Pfam" id="PF00089">
    <property type="entry name" value="Trypsin"/>
    <property type="match status" value="1"/>
</dbReference>
<dbReference type="SMART" id="SM00020">
    <property type="entry name" value="Tryp_SPc"/>
    <property type="match status" value="1"/>
</dbReference>
<dbReference type="GeneID" id="108017869"/>
<dbReference type="AlphaFoldDB" id="A0AB40D5I5"/>
<dbReference type="GO" id="GO:0004252">
    <property type="term" value="F:serine-type endopeptidase activity"/>
    <property type="evidence" value="ECO:0007669"/>
    <property type="project" value="InterPro"/>
</dbReference>
<dbReference type="Gene3D" id="2.40.10.10">
    <property type="entry name" value="Trypsin-like serine proteases"/>
    <property type="match status" value="1"/>
</dbReference>
<dbReference type="GO" id="GO:0006508">
    <property type="term" value="P:proteolysis"/>
    <property type="evidence" value="ECO:0007669"/>
    <property type="project" value="InterPro"/>
</dbReference>
<reference evidence="6" key="1">
    <citation type="submission" date="2025-08" db="UniProtKB">
        <authorList>
            <consortium name="RefSeq"/>
        </authorList>
    </citation>
    <scope>IDENTIFICATION</scope>
</reference>
<feature type="domain" description="Peptidase S1" evidence="4">
    <location>
        <begin position="41"/>
        <end position="253"/>
    </location>
</feature>
<dbReference type="SUPFAM" id="SSF50494">
    <property type="entry name" value="Trypsin-like serine proteases"/>
    <property type="match status" value="1"/>
</dbReference>
<dbReference type="RefSeq" id="XP_065719550.2">
    <property type="nucleotide sequence ID" value="XM_065863478.2"/>
</dbReference>
<dbReference type="InterPro" id="IPR009003">
    <property type="entry name" value="Peptidase_S1_PA"/>
</dbReference>
<feature type="signal peptide" evidence="3">
    <location>
        <begin position="1"/>
        <end position="24"/>
    </location>
</feature>
<evidence type="ECO:0000256" key="2">
    <source>
        <dbReference type="ARBA" id="ARBA00024195"/>
    </source>
</evidence>
<dbReference type="Proteomes" id="UP001652628">
    <property type="component" value="Chromosome 2R"/>
</dbReference>
<evidence type="ECO:0000313" key="5">
    <source>
        <dbReference type="Proteomes" id="UP001652628"/>
    </source>
</evidence>
<dbReference type="PANTHER" id="PTHR24256">
    <property type="entry name" value="TRYPTASE-RELATED"/>
    <property type="match status" value="1"/>
</dbReference>
<keyword evidence="3" id="KW-0732">Signal</keyword>
<dbReference type="InterPro" id="IPR043504">
    <property type="entry name" value="Peptidase_S1_PA_chymotrypsin"/>
</dbReference>
<evidence type="ECO:0000313" key="6">
    <source>
        <dbReference type="RefSeq" id="XP_065719550.2"/>
    </source>
</evidence>
<sequence length="278" mass="31003">MNNSLSAIAVLASLLFICSNSGSASWLNNDCGSEYQGAVGPWTALLQENGQLFCAGTLITKFFILTAANCIKTKGVVKVRLGEFGRGTGDLAEDHLVHLSLRYRYYNNESYSNDIGLLKLTKEVQFKSYIKPICINVDPNPQQQVNEFIGTAWRGMNMDGMYRTTDLGSINIQRKPRFCDGLDLYTQFCAGSSDNWQSCDGLSGSALTQLLRHRNENRFVQFGISTLSEMDCQGAQGYTDVMQFYWWIQDVVALFEGASYTPKKSFAASAKSKRIYPK</sequence>
<keyword evidence="1" id="KW-1015">Disulfide bond</keyword>
<dbReference type="InterPro" id="IPR051487">
    <property type="entry name" value="Ser/Thr_Proteases_Immune/Dev"/>
</dbReference>
<evidence type="ECO:0000259" key="4">
    <source>
        <dbReference type="PROSITE" id="PS50240"/>
    </source>
</evidence>
<accession>A0AB40D5I5</accession>
<organism evidence="5 6">
    <name type="scientific">Drosophila suzukii</name>
    <name type="common">Spotted-wing drosophila fruit fly</name>
    <dbReference type="NCBI Taxonomy" id="28584"/>
    <lineage>
        <taxon>Eukaryota</taxon>
        <taxon>Metazoa</taxon>
        <taxon>Ecdysozoa</taxon>
        <taxon>Arthropoda</taxon>
        <taxon>Hexapoda</taxon>
        <taxon>Insecta</taxon>
        <taxon>Pterygota</taxon>
        <taxon>Neoptera</taxon>
        <taxon>Endopterygota</taxon>
        <taxon>Diptera</taxon>
        <taxon>Brachycera</taxon>
        <taxon>Muscomorpha</taxon>
        <taxon>Ephydroidea</taxon>
        <taxon>Drosophilidae</taxon>
        <taxon>Drosophila</taxon>
        <taxon>Sophophora</taxon>
    </lineage>
</organism>
<name>A0AB40D5I5_DROSZ</name>
<gene>
    <name evidence="6" type="primary">LOC108017869</name>
</gene>
<dbReference type="InterPro" id="IPR001314">
    <property type="entry name" value="Peptidase_S1A"/>
</dbReference>
<keyword evidence="5" id="KW-1185">Reference proteome</keyword>
<dbReference type="PRINTS" id="PR00722">
    <property type="entry name" value="CHYMOTRYPSIN"/>
</dbReference>
<dbReference type="InterPro" id="IPR001254">
    <property type="entry name" value="Trypsin_dom"/>
</dbReference>
<protein>
    <submittedName>
        <fullName evidence="6">Coagulation factor X</fullName>
    </submittedName>
</protein>
<evidence type="ECO:0000256" key="3">
    <source>
        <dbReference type="SAM" id="SignalP"/>
    </source>
</evidence>
<comment type="similarity">
    <text evidence="2">Belongs to the peptidase S1 family. CLIP subfamily.</text>
</comment>
<feature type="chain" id="PRO_5045592900" evidence="3">
    <location>
        <begin position="25"/>
        <end position="278"/>
    </location>
</feature>